<proteinExistence type="predicted"/>
<dbReference type="EMBL" id="JAZDUA010000420">
    <property type="protein sequence ID" value="KAK7792834.1"/>
    <property type="molecule type" value="Genomic_DNA"/>
</dbReference>
<dbReference type="AlphaFoldDB" id="A0AAN9Z2N3"/>
<reference evidence="2 3" key="1">
    <citation type="submission" date="2024-03" db="EMBL/GenBank/DDBJ databases">
        <title>The genome assembly and annotation of the cricket Gryllus longicercus Weissman &amp; Gray.</title>
        <authorList>
            <person name="Szrajer S."/>
            <person name="Gray D."/>
            <person name="Ylla G."/>
        </authorList>
    </citation>
    <scope>NUCLEOTIDE SEQUENCE [LARGE SCALE GENOMIC DNA]</scope>
    <source>
        <strain evidence="2">DAG 2021-001</strain>
        <tissue evidence="2">Whole body minus gut</tissue>
    </source>
</reference>
<feature type="compositionally biased region" description="Polar residues" evidence="1">
    <location>
        <begin position="78"/>
        <end position="95"/>
    </location>
</feature>
<evidence type="ECO:0000313" key="3">
    <source>
        <dbReference type="Proteomes" id="UP001378592"/>
    </source>
</evidence>
<sequence>MKRNVGRPITMDYNVINSAILKFKDSLVNNNRLVSKTDPIWKVVAEDAGKSPLSLYAYVHRNVCGIREKLVSNYVDPESSSNAMSDKSPESSAQDNGDDNEREIFLYFSQSEVQEIMETKVYKR</sequence>
<dbReference type="Proteomes" id="UP001378592">
    <property type="component" value="Unassembled WGS sequence"/>
</dbReference>
<protein>
    <submittedName>
        <fullName evidence="2">Uncharacterized protein</fullName>
    </submittedName>
</protein>
<gene>
    <name evidence="2" type="ORF">R5R35_004410</name>
</gene>
<accession>A0AAN9Z2N3</accession>
<keyword evidence="3" id="KW-1185">Reference proteome</keyword>
<name>A0AAN9Z2N3_9ORTH</name>
<feature type="region of interest" description="Disordered" evidence="1">
    <location>
        <begin position="76"/>
        <end position="99"/>
    </location>
</feature>
<evidence type="ECO:0000313" key="2">
    <source>
        <dbReference type="EMBL" id="KAK7792834.1"/>
    </source>
</evidence>
<comment type="caution">
    <text evidence="2">The sequence shown here is derived from an EMBL/GenBank/DDBJ whole genome shotgun (WGS) entry which is preliminary data.</text>
</comment>
<evidence type="ECO:0000256" key="1">
    <source>
        <dbReference type="SAM" id="MobiDB-lite"/>
    </source>
</evidence>
<organism evidence="2 3">
    <name type="scientific">Gryllus longicercus</name>
    <dbReference type="NCBI Taxonomy" id="2509291"/>
    <lineage>
        <taxon>Eukaryota</taxon>
        <taxon>Metazoa</taxon>
        <taxon>Ecdysozoa</taxon>
        <taxon>Arthropoda</taxon>
        <taxon>Hexapoda</taxon>
        <taxon>Insecta</taxon>
        <taxon>Pterygota</taxon>
        <taxon>Neoptera</taxon>
        <taxon>Polyneoptera</taxon>
        <taxon>Orthoptera</taxon>
        <taxon>Ensifera</taxon>
        <taxon>Gryllidea</taxon>
        <taxon>Grylloidea</taxon>
        <taxon>Gryllidae</taxon>
        <taxon>Gryllinae</taxon>
        <taxon>Gryllus</taxon>
    </lineage>
</organism>